<keyword evidence="3" id="KW-1185">Reference proteome</keyword>
<accession>A0A6C1E087</accession>
<feature type="compositionally biased region" description="Basic and acidic residues" evidence="1">
    <location>
        <begin position="42"/>
        <end position="57"/>
    </location>
</feature>
<dbReference type="EMBL" id="CP048996">
    <property type="protein sequence ID" value="QID82525.1"/>
    <property type="molecule type" value="Genomic_DNA"/>
</dbReference>
<gene>
    <name evidence="2" type="primary">PEX27</name>
    <name evidence="2" type="ORF">GRS66_004952</name>
</gene>
<evidence type="ECO:0000256" key="1">
    <source>
        <dbReference type="SAM" id="MobiDB-lite"/>
    </source>
</evidence>
<feature type="region of interest" description="Disordered" evidence="1">
    <location>
        <begin position="42"/>
        <end position="68"/>
    </location>
</feature>
<dbReference type="OrthoDB" id="4054742at2759"/>
<sequence>MTSDPVNTNISSPTLTDRNADESWELLKREFNTLFSNLKTDSKEEGNFTDNKGETAKKPIVLQDNDDSDFTQNQGKVATATSTTNDRSFKRTLGSIEMKKRYVKKNCQAKFVFNTLEGKEVCSKILQHTLGLLSLLLLTRKIRLLNFSSKLRLVIQQLSLFRYYLRFGNFAINLYKIIKRFRWLREMKKLHYKDQSILFYFKNFRFFDIIEAFYNLTDELILFHKLQSMFGKKNTSHANINRLMTFVKEQHYILWEVLNILAINKNIEQWRQLIRDEIYLSIYNTSGNAIKEHELKYKLPTNDKVNLELRKNNITLDFYKIILNLLSNLINIKGKRDKYNSELAYEIISVGSGVTELLKLWNQAKVTSANEHTSAV</sequence>
<protein>
    <submittedName>
        <fullName evidence="2">Peroxisome-protein</fullName>
    </submittedName>
</protein>
<dbReference type="Proteomes" id="UP000501346">
    <property type="component" value="Chromosome ScXV-ScXI"/>
</dbReference>
<evidence type="ECO:0000313" key="2">
    <source>
        <dbReference type="EMBL" id="QID82525.1"/>
    </source>
</evidence>
<proteinExistence type="predicted"/>
<dbReference type="AlphaFoldDB" id="A0A6C1E087"/>
<reference evidence="2 3" key="1">
    <citation type="journal article" date="2019" name="BMC Genomics">
        <title>Chromosome level assembly and comparative genome analysis confirm lager-brewing yeasts originated from a single hybridization.</title>
        <authorList>
            <person name="Salazar A.N."/>
            <person name="Gorter de Vries A.R."/>
            <person name="van den Broek M."/>
            <person name="Brouwers N."/>
            <person name="de la Torre Cortes P."/>
            <person name="Kuijpers N.G.A."/>
            <person name="Daran J.G."/>
            <person name="Abeel T."/>
        </authorList>
    </citation>
    <scope>NUCLEOTIDE SEQUENCE [LARGE SCALE GENOMIC DNA]</scope>
    <source>
        <strain evidence="2 3">CBS 1483</strain>
    </source>
</reference>
<evidence type="ECO:0000313" key="3">
    <source>
        <dbReference type="Proteomes" id="UP000501346"/>
    </source>
</evidence>
<organism evidence="2 3">
    <name type="scientific">Saccharomyces pastorianus</name>
    <name type="common">Lager yeast</name>
    <name type="synonym">Saccharomyces cerevisiae x Saccharomyces eubayanus</name>
    <dbReference type="NCBI Taxonomy" id="27292"/>
    <lineage>
        <taxon>Eukaryota</taxon>
        <taxon>Fungi</taxon>
        <taxon>Dikarya</taxon>
        <taxon>Ascomycota</taxon>
        <taxon>Saccharomycotina</taxon>
        <taxon>Saccharomycetes</taxon>
        <taxon>Saccharomycetales</taxon>
        <taxon>Saccharomycetaceae</taxon>
        <taxon>Saccharomyces</taxon>
    </lineage>
</organism>
<name>A0A6C1E087_SACPS</name>